<feature type="domain" description="HTH tetR-type" evidence="5">
    <location>
        <begin position="7"/>
        <end position="67"/>
    </location>
</feature>
<dbReference type="AlphaFoldDB" id="A0A2S9VGI5"/>
<dbReference type="OrthoDB" id="8535430at2"/>
<evidence type="ECO:0000256" key="2">
    <source>
        <dbReference type="ARBA" id="ARBA00023125"/>
    </source>
</evidence>
<dbReference type="InterPro" id="IPR023772">
    <property type="entry name" value="DNA-bd_HTH_TetR-type_CS"/>
</dbReference>
<evidence type="ECO:0000313" key="7">
    <source>
        <dbReference type="Proteomes" id="UP000238949"/>
    </source>
</evidence>
<dbReference type="PROSITE" id="PS01081">
    <property type="entry name" value="HTH_TETR_1"/>
    <property type="match status" value="1"/>
</dbReference>
<keyword evidence="3" id="KW-0804">Transcription</keyword>
<dbReference type="PANTHER" id="PTHR30055">
    <property type="entry name" value="HTH-TYPE TRANSCRIPTIONAL REGULATOR RUTR"/>
    <property type="match status" value="1"/>
</dbReference>
<dbReference type="RefSeq" id="WP_105932778.1">
    <property type="nucleotide sequence ID" value="NZ_PVNP01000003.1"/>
</dbReference>
<accession>A0A2S9VGI5</accession>
<sequence length="204" mass="22695">MSLNNKQQKTQAIIKAACHYFLQYGYNGATTDLIQKKAGVSKATLYNHFPTKESLFASVVNTQCKHFIEQVRAISLPDMHFSESLFRIGEAYLTLLLAPENQALFRAVVVEAPRFPGLAKTFYDAGPASILPVIAEAVNRALQKHELADNGCEPLRLATDFITVLRGKSQMYCLLHPDFIPDQNTIAEWVSEAVDIVLNQVSLP</sequence>
<name>A0A2S9VGI5_9ALTE</name>
<dbReference type="PANTHER" id="PTHR30055:SF146">
    <property type="entry name" value="HTH-TYPE TRANSCRIPTIONAL DUAL REGULATOR CECR"/>
    <property type="match status" value="1"/>
</dbReference>
<comment type="caution">
    <text evidence="6">The sequence shown here is derived from an EMBL/GenBank/DDBJ whole genome shotgun (WGS) entry which is preliminary data.</text>
</comment>
<keyword evidence="1" id="KW-0805">Transcription regulation</keyword>
<organism evidence="6 7">
    <name type="scientific">Alteromonas alba</name>
    <dbReference type="NCBI Taxonomy" id="2079529"/>
    <lineage>
        <taxon>Bacteria</taxon>
        <taxon>Pseudomonadati</taxon>
        <taxon>Pseudomonadota</taxon>
        <taxon>Gammaproteobacteria</taxon>
        <taxon>Alteromonadales</taxon>
        <taxon>Alteromonadaceae</taxon>
        <taxon>Alteromonas/Salinimonas group</taxon>
        <taxon>Alteromonas</taxon>
    </lineage>
</organism>
<gene>
    <name evidence="6" type="ORF">C6Y40_00210</name>
</gene>
<dbReference type="FunFam" id="1.10.10.60:FF:000141">
    <property type="entry name" value="TetR family transcriptional regulator"/>
    <property type="match status" value="1"/>
</dbReference>
<dbReference type="GO" id="GO:0003700">
    <property type="term" value="F:DNA-binding transcription factor activity"/>
    <property type="evidence" value="ECO:0007669"/>
    <property type="project" value="TreeGrafter"/>
</dbReference>
<proteinExistence type="predicted"/>
<dbReference type="Proteomes" id="UP000238949">
    <property type="component" value="Unassembled WGS sequence"/>
</dbReference>
<evidence type="ECO:0000256" key="4">
    <source>
        <dbReference type="PROSITE-ProRule" id="PRU00335"/>
    </source>
</evidence>
<dbReference type="Gene3D" id="1.10.357.10">
    <property type="entry name" value="Tetracycline Repressor, domain 2"/>
    <property type="match status" value="1"/>
</dbReference>
<dbReference type="PRINTS" id="PR00455">
    <property type="entry name" value="HTHTETR"/>
</dbReference>
<feature type="DNA-binding region" description="H-T-H motif" evidence="4">
    <location>
        <begin position="30"/>
        <end position="49"/>
    </location>
</feature>
<reference evidence="7" key="1">
    <citation type="journal article" date="2020" name="Int. J. Syst. Evol. Microbiol.">
        <title>Alteromonas alba sp. nov., a marine bacterium isolated from the seawater of the West Pacific Ocean.</title>
        <authorList>
            <person name="Sun C."/>
            <person name="Wu Y.-H."/>
            <person name="Xamxidin M."/>
            <person name="Cheng H."/>
            <person name="Xu X.-W."/>
        </authorList>
    </citation>
    <scope>NUCLEOTIDE SEQUENCE [LARGE SCALE GENOMIC DNA]</scope>
    <source>
        <strain evidence="7">190</strain>
    </source>
</reference>
<keyword evidence="2 4" id="KW-0238">DNA-binding</keyword>
<dbReference type="EMBL" id="PVNP01000003">
    <property type="protein sequence ID" value="PRO75560.1"/>
    <property type="molecule type" value="Genomic_DNA"/>
</dbReference>
<dbReference type="Pfam" id="PF00440">
    <property type="entry name" value="TetR_N"/>
    <property type="match status" value="1"/>
</dbReference>
<evidence type="ECO:0000259" key="5">
    <source>
        <dbReference type="PROSITE" id="PS50977"/>
    </source>
</evidence>
<dbReference type="InterPro" id="IPR001647">
    <property type="entry name" value="HTH_TetR"/>
</dbReference>
<dbReference type="GO" id="GO:0000976">
    <property type="term" value="F:transcription cis-regulatory region binding"/>
    <property type="evidence" value="ECO:0007669"/>
    <property type="project" value="TreeGrafter"/>
</dbReference>
<dbReference type="Gene3D" id="1.10.10.60">
    <property type="entry name" value="Homeodomain-like"/>
    <property type="match status" value="1"/>
</dbReference>
<dbReference type="InterPro" id="IPR050109">
    <property type="entry name" value="HTH-type_TetR-like_transc_reg"/>
</dbReference>
<dbReference type="InterPro" id="IPR009057">
    <property type="entry name" value="Homeodomain-like_sf"/>
</dbReference>
<dbReference type="SUPFAM" id="SSF46689">
    <property type="entry name" value="Homeodomain-like"/>
    <property type="match status" value="1"/>
</dbReference>
<evidence type="ECO:0000313" key="6">
    <source>
        <dbReference type="EMBL" id="PRO75560.1"/>
    </source>
</evidence>
<dbReference type="Pfam" id="PF14246">
    <property type="entry name" value="TetR_C_7"/>
    <property type="match status" value="1"/>
</dbReference>
<evidence type="ECO:0000256" key="1">
    <source>
        <dbReference type="ARBA" id="ARBA00023015"/>
    </source>
</evidence>
<evidence type="ECO:0000256" key="3">
    <source>
        <dbReference type="ARBA" id="ARBA00023163"/>
    </source>
</evidence>
<protein>
    <submittedName>
        <fullName evidence="6">TetR family transcriptional regulator</fullName>
    </submittedName>
</protein>
<keyword evidence="7" id="KW-1185">Reference proteome</keyword>
<dbReference type="PROSITE" id="PS50977">
    <property type="entry name" value="HTH_TETR_2"/>
    <property type="match status" value="1"/>
</dbReference>
<dbReference type="InterPro" id="IPR039536">
    <property type="entry name" value="TetR_C_Proteobacteria"/>
</dbReference>